<dbReference type="EMBL" id="QNRR01000002">
    <property type="protein sequence ID" value="RBP46561.1"/>
    <property type="molecule type" value="Genomic_DNA"/>
</dbReference>
<comment type="caution">
    <text evidence="3">The sequence shown here is derived from an EMBL/GenBank/DDBJ whole genome shotgun (WGS) entry which is preliminary data.</text>
</comment>
<keyword evidence="2" id="KW-1133">Transmembrane helix</keyword>
<proteinExistence type="predicted"/>
<evidence type="ECO:0000256" key="2">
    <source>
        <dbReference type="SAM" id="Phobius"/>
    </source>
</evidence>
<protein>
    <submittedName>
        <fullName evidence="3">Uncharacterized protein</fullName>
    </submittedName>
</protein>
<reference evidence="3 4" key="1">
    <citation type="submission" date="2018-06" db="EMBL/GenBank/DDBJ databases">
        <title>Genomic Encyclopedia of Type Strains, Phase IV (KMG-IV): sequencing the most valuable type-strain genomes for metagenomic binning, comparative biology and taxonomic classification.</title>
        <authorList>
            <person name="Goeker M."/>
        </authorList>
    </citation>
    <scope>NUCLEOTIDE SEQUENCE [LARGE SCALE GENOMIC DNA]</scope>
    <source>
        <strain evidence="3 4">DSM 25532</strain>
    </source>
</reference>
<evidence type="ECO:0000256" key="1">
    <source>
        <dbReference type="SAM" id="MobiDB-lite"/>
    </source>
</evidence>
<name>A0A366HSA7_9BACT</name>
<evidence type="ECO:0000313" key="4">
    <source>
        <dbReference type="Proteomes" id="UP000253426"/>
    </source>
</evidence>
<dbReference type="RefSeq" id="WP_113958065.1">
    <property type="nucleotide sequence ID" value="NZ_QNRR01000002.1"/>
</dbReference>
<feature type="region of interest" description="Disordered" evidence="1">
    <location>
        <begin position="67"/>
        <end position="102"/>
    </location>
</feature>
<keyword evidence="2" id="KW-0472">Membrane</keyword>
<dbReference type="OrthoDB" id="181834at2"/>
<keyword evidence="4" id="KW-1185">Reference proteome</keyword>
<sequence length="450" mass="49098">MPQTRLTCPHCEQEVELNVTDVTRSRDCPRCGKYIILQFTTKATRMKRKALLTPTVQLGGEAAAAAGGARSNVVARPQGTSVVTGRDTPRTMPAPSPRVAPVAGSKPLAGGSLAPMPVVAQTLEGSSGERLLHDSDIKRKGNTILWGVGVVVALIALVIAADRFHWWRALGNGFSGMMTVLSPPKVEPLGESRKVEVDPALPSAKEVLSTPVQAPEMKLPEEVDSAPATTPGVMSEQEMAMRAVQSFLEATTLKDRVKLVRDDHLMVDKMVKYYESHEPGRIAYQKIVAKEANPAGMLTFAFEVILPDGEHRRVITMKSRTGKYFIDWASFVLYGDMGWKEFMDVRPVTPTLMRVLAEPGEHFNDVFPKAANLICLKLTDPRSKDAPPIYGYATEGTPLGMALEFILRKGSSEPQPITVTLKYREDVAGGEANQVLVDELVAEGWLARGR</sequence>
<organism evidence="3 4">
    <name type="scientific">Roseimicrobium gellanilyticum</name>
    <dbReference type="NCBI Taxonomy" id="748857"/>
    <lineage>
        <taxon>Bacteria</taxon>
        <taxon>Pseudomonadati</taxon>
        <taxon>Verrucomicrobiota</taxon>
        <taxon>Verrucomicrobiia</taxon>
        <taxon>Verrucomicrobiales</taxon>
        <taxon>Verrucomicrobiaceae</taxon>
        <taxon>Roseimicrobium</taxon>
    </lineage>
</organism>
<dbReference type="Proteomes" id="UP000253426">
    <property type="component" value="Unassembled WGS sequence"/>
</dbReference>
<dbReference type="AlphaFoldDB" id="A0A366HSA7"/>
<keyword evidence="2" id="KW-0812">Transmembrane</keyword>
<evidence type="ECO:0000313" key="3">
    <source>
        <dbReference type="EMBL" id="RBP46561.1"/>
    </source>
</evidence>
<accession>A0A366HSA7</accession>
<gene>
    <name evidence="3" type="ORF">DES53_102952</name>
</gene>
<feature type="transmembrane region" description="Helical" evidence="2">
    <location>
        <begin position="144"/>
        <end position="161"/>
    </location>
</feature>